<dbReference type="AlphaFoldDB" id="G7LBU7"/>
<dbReference type="InterPro" id="IPR051304">
    <property type="entry name" value="SCF_F-box_domain"/>
</dbReference>
<dbReference type="Proteomes" id="UP000002051">
    <property type="component" value="Chromosome 8"/>
</dbReference>
<dbReference type="PANTHER" id="PTHR47123:SF15">
    <property type="entry name" value="F-BOX PROTEIN SKIP23"/>
    <property type="match status" value="1"/>
</dbReference>
<dbReference type="HOGENOM" id="CLU_875424_0_0_1"/>
<dbReference type="GO" id="GO:0016567">
    <property type="term" value="P:protein ubiquitination"/>
    <property type="evidence" value="ECO:0000318"/>
    <property type="project" value="GO_Central"/>
</dbReference>
<gene>
    <name evidence="1" type="ordered locus">MTR_8g032080</name>
</gene>
<protein>
    <submittedName>
        <fullName evidence="1 2">Uncharacterized protein</fullName>
    </submittedName>
</protein>
<reference evidence="2" key="3">
    <citation type="submission" date="2015-04" db="UniProtKB">
        <authorList>
            <consortium name="EnsemblPlants"/>
        </authorList>
    </citation>
    <scope>IDENTIFICATION</scope>
    <source>
        <strain evidence="2">cv. Jemalong A17</strain>
    </source>
</reference>
<reference evidence="1 3" key="1">
    <citation type="journal article" date="2011" name="Nature">
        <title>The Medicago genome provides insight into the evolution of rhizobial symbioses.</title>
        <authorList>
            <person name="Young N.D."/>
            <person name="Debelle F."/>
            <person name="Oldroyd G.E."/>
            <person name="Geurts R."/>
            <person name="Cannon S.B."/>
            <person name="Udvardi M.K."/>
            <person name="Benedito V.A."/>
            <person name="Mayer K.F."/>
            <person name="Gouzy J."/>
            <person name="Schoof H."/>
            <person name="Van de Peer Y."/>
            <person name="Proost S."/>
            <person name="Cook D.R."/>
            <person name="Meyers B.C."/>
            <person name="Spannagl M."/>
            <person name="Cheung F."/>
            <person name="De Mita S."/>
            <person name="Krishnakumar V."/>
            <person name="Gundlach H."/>
            <person name="Zhou S."/>
            <person name="Mudge J."/>
            <person name="Bharti A.K."/>
            <person name="Murray J.D."/>
            <person name="Naoumkina M.A."/>
            <person name="Rosen B."/>
            <person name="Silverstein K.A."/>
            <person name="Tang H."/>
            <person name="Rombauts S."/>
            <person name="Zhao P.X."/>
            <person name="Zhou P."/>
            <person name="Barbe V."/>
            <person name="Bardou P."/>
            <person name="Bechner M."/>
            <person name="Bellec A."/>
            <person name="Berger A."/>
            <person name="Berges H."/>
            <person name="Bidwell S."/>
            <person name="Bisseling T."/>
            <person name="Choisne N."/>
            <person name="Couloux A."/>
            <person name="Denny R."/>
            <person name="Deshpande S."/>
            <person name="Dai X."/>
            <person name="Doyle J.J."/>
            <person name="Dudez A.M."/>
            <person name="Farmer A.D."/>
            <person name="Fouteau S."/>
            <person name="Franken C."/>
            <person name="Gibelin C."/>
            <person name="Gish J."/>
            <person name="Goldstein S."/>
            <person name="Gonzalez A.J."/>
            <person name="Green P.J."/>
            <person name="Hallab A."/>
            <person name="Hartog M."/>
            <person name="Hua A."/>
            <person name="Humphray S.J."/>
            <person name="Jeong D.H."/>
            <person name="Jing Y."/>
            <person name="Jocker A."/>
            <person name="Kenton S.M."/>
            <person name="Kim D.J."/>
            <person name="Klee K."/>
            <person name="Lai H."/>
            <person name="Lang C."/>
            <person name="Lin S."/>
            <person name="Macmil S.L."/>
            <person name="Magdelenat G."/>
            <person name="Matthews L."/>
            <person name="McCorrison J."/>
            <person name="Monaghan E.L."/>
            <person name="Mun J.H."/>
            <person name="Najar F.Z."/>
            <person name="Nicholson C."/>
            <person name="Noirot C."/>
            <person name="O'Bleness M."/>
            <person name="Paule C.R."/>
            <person name="Poulain J."/>
            <person name="Prion F."/>
            <person name="Qin B."/>
            <person name="Qu C."/>
            <person name="Retzel E.F."/>
            <person name="Riddle C."/>
            <person name="Sallet E."/>
            <person name="Samain S."/>
            <person name="Samson N."/>
            <person name="Sanders I."/>
            <person name="Saurat O."/>
            <person name="Scarpelli C."/>
            <person name="Schiex T."/>
            <person name="Segurens B."/>
            <person name="Severin A.J."/>
            <person name="Sherrier D.J."/>
            <person name="Shi R."/>
            <person name="Sims S."/>
            <person name="Singer S.R."/>
            <person name="Sinharoy S."/>
            <person name="Sterck L."/>
            <person name="Viollet A."/>
            <person name="Wang B.B."/>
            <person name="Wang K."/>
            <person name="Wang M."/>
            <person name="Wang X."/>
            <person name="Warfsmann J."/>
            <person name="Weissenbach J."/>
            <person name="White D.D."/>
            <person name="White J.D."/>
            <person name="Wiley G.B."/>
            <person name="Wincker P."/>
            <person name="Xing Y."/>
            <person name="Yang L."/>
            <person name="Yao Z."/>
            <person name="Ying F."/>
            <person name="Zhai J."/>
            <person name="Zhou L."/>
            <person name="Zuber A."/>
            <person name="Denarie J."/>
            <person name="Dixon R.A."/>
            <person name="May G.D."/>
            <person name="Schwartz D.C."/>
            <person name="Rogers J."/>
            <person name="Quetier F."/>
            <person name="Town C.D."/>
            <person name="Roe B.A."/>
        </authorList>
    </citation>
    <scope>NUCLEOTIDE SEQUENCE [LARGE SCALE GENOMIC DNA]</scope>
    <source>
        <strain evidence="1">A17</strain>
        <strain evidence="2 3">cv. Jemalong A17</strain>
    </source>
</reference>
<dbReference type="PaxDb" id="3880-AET02085"/>
<keyword evidence="3" id="KW-1185">Reference proteome</keyword>
<dbReference type="EnsemblPlants" id="AET02085">
    <property type="protein sequence ID" value="AET02085"/>
    <property type="gene ID" value="MTR_8g032080"/>
</dbReference>
<reference evidence="1 3" key="2">
    <citation type="journal article" date="2014" name="BMC Genomics">
        <title>An improved genome release (version Mt4.0) for the model legume Medicago truncatula.</title>
        <authorList>
            <person name="Tang H."/>
            <person name="Krishnakumar V."/>
            <person name="Bidwell S."/>
            <person name="Rosen B."/>
            <person name="Chan A."/>
            <person name="Zhou S."/>
            <person name="Gentzbittel L."/>
            <person name="Childs K.L."/>
            <person name="Yandell M."/>
            <person name="Gundlach H."/>
            <person name="Mayer K.F."/>
            <person name="Schwartz D.C."/>
            <person name="Town C.D."/>
        </authorList>
    </citation>
    <scope>GENOME REANNOTATION</scope>
    <source>
        <strain evidence="2 3">cv. Jemalong A17</strain>
    </source>
</reference>
<evidence type="ECO:0000313" key="1">
    <source>
        <dbReference type="EMBL" id="AET02085.1"/>
    </source>
</evidence>
<organism evidence="1 3">
    <name type="scientific">Medicago truncatula</name>
    <name type="common">Barrel medic</name>
    <name type="synonym">Medicago tribuloides</name>
    <dbReference type="NCBI Taxonomy" id="3880"/>
    <lineage>
        <taxon>Eukaryota</taxon>
        <taxon>Viridiplantae</taxon>
        <taxon>Streptophyta</taxon>
        <taxon>Embryophyta</taxon>
        <taxon>Tracheophyta</taxon>
        <taxon>Spermatophyta</taxon>
        <taxon>Magnoliopsida</taxon>
        <taxon>eudicotyledons</taxon>
        <taxon>Gunneridae</taxon>
        <taxon>Pentapetalae</taxon>
        <taxon>rosids</taxon>
        <taxon>fabids</taxon>
        <taxon>Fabales</taxon>
        <taxon>Fabaceae</taxon>
        <taxon>Papilionoideae</taxon>
        <taxon>50 kb inversion clade</taxon>
        <taxon>NPAAA clade</taxon>
        <taxon>Hologalegina</taxon>
        <taxon>IRL clade</taxon>
        <taxon>Trifolieae</taxon>
        <taxon>Medicago</taxon>
    </lineage>
</organism>
<name>G7LBU7_MEDTR</name>
<dbReference type="PANTHER" id="PTHR47123">
    <property type="entry name" value="F-BOX PROTEIN SKIP23"/>
    <property type="match status" value="1"/>
</dbReference>
<accession>G7LBU7</accession>
<evidence type="ECO:0000313" key="3">
    <source>
        <dbReference type="Proteomes" id="UP000002051"/>
    </source>
</evidence>
<proteinExistence type="predicted"/>
<dbReference type="EMBL" id="CM001224">
    <property type="protein sequence ID" value="AET02085.1"/>
    <property type="molecule type" value="Genomic_DNA"/>
</dbReference>
<sequence length="318" mass="36327">MFVLDYNKLHVLHLGSACYALDYDLTVNMQLCNGEYMYPKKVIAATCHGKKPLIVGALASPPYSVLLKFGDENWKVIPDMSANFGDICLFKGRPYAVDKIIVYFMTQCICYSSLFTTDSVTNFYCNVRENLDTHCLDASSIQYQMIMLRLMLVGAKNIATNFDERLPAYVIHPNIQTEHYFNTYRRIIRYVNYAKKNRVDAYGPILQHLDTSNCLNLSHTGISKGSKFTHQILISVIIHSIWQIWIQHNNRYFQDKEFNIPNMVKNIIAEVKFSSSLMSGASGSSSLTSKFDFRSRFLRILAGRCTDSFMAHPLVGLL</sequence>
<evidence type="ECO:0000313" key="2">
    <source>
        <dbReference type="EnsemblPlants" id="AET02085"/>
    </source>
</evidence>